<accession>A0A8I6SGF3</accession>
<evidence type="ECO:0000313" key="3">
    <source>
        <dbReference type="Proteomes" id="UP000494040"/>
    </source>
</evidence>
<dbReference type="KEGG" id="clec:112126541"/>
<protein>
    <submittedName>
        <fullName evidence="2">Uncharacterized protein</fullName>
    </submittedName>
</protein>
<dbReference type="AlphaFoldDB" id="A0A8I6SGF3"/>
<dbReference type="RefSeq" id="XP_024081598.1">
    <property type="nucleotide sequence ID" value="XM_024225830.1"/>
</dbReference>
<keyword evidence="1" id="KW-1133">Transmembrane helix</keyword>
<keyword evidence="3" id="KW-1185">Reference proteome</keyword>
<keyword evidence="1" id="KW-0812">Transmembrane</keyword>
<name>A0A8I6SGF3_CIMLE</name>
<evidence type="ECO:0000256" key="1">
    <source>
        <dbReference type="SAM" id="Phobius"/>
    </source>
</evidence>
<sequence length="231" mass="26125">MIVVAMLFGLAAAVPLQPDNGYKNVDEHGPSVSVDSRHFPQVCSDFVFSPGCIRFYVRRVLPFLKICRKLPGSDEEPKAKNSTEDVPQAETIADNLRAVTDCIHALRKVFEFKPNSSPAQNQDTEGRSKRRHHHMMHMAFSMAFSLMSLLVGKAMSLSVMALMAALMNKNDHGGGGHHHKDSVTYDIVQHPQVHYANTHSLEHVYDESSHHPVMYEQPRIIRRIHQKFFSK</sequence>
<proteinExistence type="predicted"/>
<keyword evidence="1" id="KW-0472">Membrane</keyword>
<dbReference type="EnsemblMetazoa" id="XM_024225830.1">
    <property type="protein sequence ID" value="XP_024081598.1"/>
    <property type="gene ID" value="LOC112126541"/>
</dbReference>
<dbReference type="Proteomes" id="UP000494040">
    <property type="component" value="Unassembled WGS sequence"/>
</dbReference>
<organism evidence="2 3">
    <name type="scientific">Cimex lectularius</name>
    <name type="common">Bed bug</name>
    <name type="synonym">Acanthia lectularia</name>
    <dbReference type="NCBI Taxonomy" id="79782"/>
    <lineage>
        <taxon>Eukaryota</taxon>
        <taxon>Metazoa</taxon>
        <taxon>Ecdysozoa</taxon>
        <taxon>Arthropoda</taxon>
        <taxon>Hexapoda</taxon>
        <taxon>Insecta</taxon>
        <taxon>Pterygota</taxon>
        <taxon>Neoptera</taxon>
        <taxon>Paraneoptera</taxon>
        <taxon>Hemiptera</taxon>
        <taxon>Heteroptera</taxon>
        <taxon>Panheteroptera</taxon>
        <taxon>Cimicomorpha</taxon>
        <taxon>Cimicidae</taxon>
        <taxon>Cimex</taxon>
    </lineage>
</organism>
<feature type="transmembrane region" description="Helical" evidence="1">
    <location>
        <begin position="139"/>
        <end position="166"/>
    </location>
</feature>
<dbReference type="GeneID" id="112126541"/>
<reference evidence="2" key="1">
    <citation type="submission" date="2022-01" db="UniProtKB">
        <authorList>
            <consortium name="EnsemblMetazoa"/>
        </authorList>
    </citation>
    <scope>IDENTIFICATION</scope>
</reference>
<evidence type="ECO:0000313" key="2">
    <source>
        <dbReference type="EnsemblMetazoa" id="XP_024081598.1"/>
    </source>
</evidence>